<organism evidence="2 3">
    <name type="scientific">Clostridium innocuum</name>
    <dbReference type="NCBI Taxonomy" id="1522"/>
    <lineage>
        <taxon>Bacteria</taxon>
        <taxon>Bacillati</taxon>
        <taxon>Bacillota</taxon>
        <taxon>Clostridia</taxon>
        <taxon>Eubacteriales</taxon>
        <taxon>Clostridiaceae</taxon>
        <taxon>Clostridium</taxon>
    </lineage>
</organism>
<dbReference type="Gene3D" id="3.30.1180.10">
    <property type="match status" value="1"/>
</dbReference>
<dbReference type="PANTHER" id="PTHR33434:SF2">
    <property type="entry name" value="FATTY ACID-BINDING PROTEIN TM_1468"/>
    <property type="match status" value="1"/>
</dbReference>
<name>A0A099I1N1_CLOIN</name>
<dbReference type="RefSeq" id="WP_044907741.1">
    <property type="nucleotide sequence ID" value="NZ_JQIF01000110.1"/>
</dbReference>
<dbReference type="Proteomes" id="UP000030008">
    <property type="component" value="Unassembled WGS sequence"/>
</dbReference>
<keyword evidence="1" id="KW-0446">Lipid-binding</keyword>
<dbReference type="InterPro" id="IPR050270">
    <property type="entry name" value="DegV_domain_contain"/>
</dbReference>
<evidence type="ECO:0000256" key="1">
    <source>
        <dbReference type="ARBA" id="ARBA00023121"/>
    </source>
</evidence>
<protein>
    <submittedName>
        <fullName evidence="2">Fatty acid-binding protein DegV</fullName>
    </submittedName>
</protein>
<dbReference type="GO" id="GO:0008289">
    <property type="term" value="F:lipid binding"/>
    <property type="evidence" value="ECO:0007669"/>
    <property type="project" value="UniProtKB-KW"/>
</dbReference>
<dbReference type="Gene3D" id="3.40.50.10170">
    <property type="match status" value="1"/>
</dbReference>
<dbReference type="InterPro" id="IPR003797">
    <property type="entry name" value="DegV"/>
</dbReference>
<dbReference type="PROSITE" id="PS51482">
    <property type="entry name" value="DEGV"/>
    <property type="match status" value="1"/>
</dbReference>
<dbReference type="EMBL" id="JQIF01000110">
    <property type="protein sequence ID" value="KGJ51456.1"/>
    <property type="molecule type" value="Genomic_DNA"/>
</dbReference>
<evidence type="ECO:0000313" key="2">
    <source>
        <dbReference type="EMBL" id="KGJ51456.1"/>
    </source>
</evidence>
<gene>
    <name evidence="2" type="ORF">CIAN88_20035</name>
</gene>
<proteinExistence type="predicted"/>
<sequence length="281" mass="30829">MKTAILTDSGSAMTIQQAQEHGIFLLPLQVIDEEHSYQDGVDISTEELYEALRKQHTPKTSMPVGSVIEATLRTIKEQGYEEIVSVPLSSGLSSTFNTIQVMAREIGIPVIHIEDFTTCDLQGHEALLAKRYADEGKSGAEISELLSKLIRTSGTLILPNDIQHLKRGGRLTPLAAAAASLLKIKPVLIIDPSTQGKIDVLEKVRTEKKAAAHAVDTISKKLAGKEGYVYVIHSDCLEKAEDIRRQLLERNSRLEIRINTISAVIAAHTGLDCIAIQYIEK</sequence>
<dbReference type="PANTHER" id="PTHR33434">
    <property type="entry name" value="DEGV DOMAIN-CONTAINING PROTEIN DR_1986-RELATED"/>
    <property type="match status" value="1"/>
</dbReference>
<dbReference type="NCBIfam" id="TIGR00762">
    <property type="entry name" value="DegV"/>
    <property type="match status" value="1"/>
</dbReference>
<dbReference type="SUPFAM" id="SSF82549">
    <property type="entry name" value="DAK1/DegV-like"/>
    <property type="match status" value="1"/>
</dbReference>
<evidence type="ECO:0000313" key="3">
    <source>
        <dbReference type="Proteomes" id="UP000030008"/>
    </source>
</evidence>
<reference evidence="2 3" key="1">
    <citation type="submission" date="2014-08" db="EMBL/GenBank/DDBJ databases">
        <title>Clostridium innocuum, an unnegligible vancomycin-resistant pathogen causing extra-intestinal infections.</title>
        <authorList>
            <person name="Feng Y."/>
            <person name="Chiu C.-H."/>
        </authorList>
    </citation>
    <scope>NUCLEOTIDE SEQUENCE [LARGE SCALE GENOMIC DNA]</scope>
    <source>
        <strain evidence="2 3">AN88</strain>
    </source>
</reference>
<dbReference type="Pfam" id="PF02645">
    <property type="entry name" value="DegV"/>
    <property type="match status" value="1"/>
</dbReference>
<comment type="caution">
    <text evidence="2">The sequence shown here is derived from an EMBL/GenBank/DDBJ whole genome shotgun (WGS) entry which is preliminary data.</text>
</comment>
<dbReference type="InterPro" id="IPR043168">
    <property type="entry name" value="DegV_C"/>
</dbReference>
<dbReference type="AlphaFoldDB" id="A0A099I1N1"/>
<accession>A0A099I1N1</accession>